<dbReference type="RefSeq" id="WP_203736688.1">
    <property type="nucleotide sequence ID" value="NZ_BAAALB010000019.1"/>
</dbReference>
<evidence type="ECO:0000256" key="1">
    <source>
        <dbReference type="SAM" id="MobiDB-lite"/>
    </source>
</evidence>
<dbReference type="EMBL" id="BONG01000075">
    <property type="protein sequence ID" value="GIF93880.1"/>
    <property type="molecule type" value="Genomic_DNA"/>
</dbReference>
<keyword evidence="3" id="KW-1185">Reference proteome</keyword>
<reference evidence="2 3" key="1">
    <citation type="submission" date="2021-01" db="EMBL/GenBank/DDBJ databases">
        <title>Whole genome shotgun sequence of Catellatospora chokoriensis NBRC 107358.</title>
        <authorList>
            <person name="Komaki H."/>
            <person name="Tamura T."/>
        </authorList>
    </citation>
    <scope>NUCLEOTIDE SEQUENCE [LARGE SCALE GENOMIC DNA]</scope>
    <source>
        <strain evidence="2 3">NBRC 107358</strain>
    </source>
</reference>
<accession>A0A8J3NVB2</accession>
<dbReference type="AlphaFoldDB" id="A0A8J3NVB2"/>
<organism evidence="2 3">
    <name type="scientific">Catellatospora chokoriensis</name>
    <dbReference type="NCBI Taxonomy" id="310353"/>
    <lineage>
        <taxon>Bacteria</taxon>
        <taxon>Bacillati</taxon>
        <taxon>Actinomycetota</taxon>
        <taxon>Actinomycetes</taxon>
        <taxon>Micromonosporales</taxon>
        <taxon>Micromonosporaceae</taxon>
        <taxon>Catellatospora</taxon>
    </lineage>
</organism>
<proteinExistence type="predicted"/>
<gene>
    <name evidence="2" type="ORF">Cch02nite_73240</name>
</gene>
<feature type="region of interest" description="Disordered" evidence="1">
    <location>
        <begin position="1"/>
        <end position="21"/>
    </location>
</feature>
<sequence length="93" mass="10530">MSDTADSLEARTGLTAAQRRRRARVAVHTSWANTADRSARTAPARQAFQARFERQVDPNGVLPAEERADRVRHAIKAYMLQLAERSRRSRNAK</sequence>
<protein>
    <submittedName>
        <fullName evidence="2">Uncharacterized protein</fullName>
    </submittedName>
</protein>
<evidence type="ECO:0000313" key="3">
    <source>
        <dbReference type="Proteomes" id="UP000619293"/>
    </source>
</evidence>
<comment type="caution">
    <text evidence="2">The sequence shown here is derived from an EMBL/GenBank/DDBJ whole genome shotgun (WGS) entry which is preliminary data.</text>
</comment>
<name>A0A8J3NVB2_9ACTN</name>
<evidence type="ECO:0000313" key="2">
    <source>
        <dbReference type="EMBL" id="GIF93880.1"/>
    </source>
</evidence>
<dbReference type="Proteomes" id="UP000619293">
    <property type="component" value="Unassembled WGS sequence"/>
</dbReference>